<gene>
    <name evidence="1" type="ORF">PACLA_8A006251</name>
</gene>
<dbReference type="AlphaFoldDB" id="A0A6S7G8H7"/>
<keyword evidence="2" id="KW-1185">Reference proteome</keyword>
<dbReference type="OrthoDB" id="10224009at2759"/>
<protein>
    <submittedName>
        <fullName evidence="1">Uncharacterized protein</fullName>
    </submittedName>
</protein>
<evidence type="ECO:0000313" key="2">
    <source>
        <dbReference type="Proteomes" id="UP001152795"/>
    </source>
</evidence>
<evidence type="ECO:0000313" key="1">
    <source>
        <dbReference type="EMBL" id="CAB3987113.1"/>
    </source>
</evidence>
<dbReference type="Proteomes" id="UP001152795">
    <property type="component" value="Unassembled WGS sequence"/>
</dbReference>
<reference evidence="1" key="1">
    <citation type="submission" date="2020-04" db="EMBL/GenBank/DDBJ databases">
        <authorList>
            <person name="Alioto T."/>
            <person name="Alioto T."/>
            <person name="Gomez Garrido J."/>
        </authorList>
    </citation>
    <scope>NUCLEOTIDE SEQUENCE</scope>
    <source>
        <strain evidence="1">A484AB</strain>
    </source>
</reference>
<dbReference type="EMBL" id="CACRXK020001122">
    <property type="protein sequence ID" value="CAB3987113.1"/>
    <property type="molecule type" value="Genomic_DNA"/>
</dbReference>
<comment type="caution">
    <text evidence="1">The sequence shown here is derived from an EMBL/GenBank/DDBJ whole genome shotgun (WGS) entry which is preliminary data.</text>
</comment>
<name>A0A6S7G8H7_PARCT</name>
<sequence length="372" mass="40898">MSYGRQSSSAPCTSGTSLVQSTIVATAKTGNPSSCVLALEKELSNSTTGMSTLLKVKNILDLTELCKNIRFFPGDIDQGVLSVIRCETCFNYLKSKRIKPSDKLSLAQVAKKGIGGYSGSLSTGLPTTPKKAVLYLEGGNKEFYKLKNTVKNHITLAGGQAQTHYEALQYEYRKRMECGVAVTQNLVSIAITVVKAKSAAIHYETMIAAHAFTGSDVGEFGHSRKQFNEILRCAEVWCNREIAKFLCKPLPSTRLPPHYYITCDKTMPTRLTNQAVMVCPVINGKREAIAVNSSEVYHEANNEVEGDVSGSTAAEWARMVYDEIKKAYPAIDDKIIQGSWTGTVCDGVYQLDQSIFFSVLWDSAHFSRFSVF</sequence>
<organism evidence="1 2">
    <name type="scientific">Paramuricea clavata</name>
    <name type="common">Red gorgonian</name>
    <name type="synonym">Violescent sea-whip</name>
    <dbReference type="NCBI Taxonomy" id="317549"/>
    <lineage>
        <taxon>Eukaryota</taxon>
        <taxon>Metazoa</taxon>
        <taxon>Cnidaria</taxon>
        <taxon>Anthozoa</taxon>
        <taxon>Octocorallia</taxon>
        <taxon>Malacalcyonacea</taxon>
        <taxon>Plexauridae</taxon>
        <taxon>Paramuricea</taxon>
    </lineage>
</organism>
<proteinExistence type="predicted"/>
<accession>A0A6S7G8H7</accession>